<dbReference type="EMBL" id="JANKAS010000014">
    <property type="protein sequence ID" value="MCR1899832.1"/>
    <property type="molecule type" value="Genomic_DNA"/>
</dbReference>
<dbReference type="Gene3D" id="3.30.70.2700">
    <property type="match status" value="1"/>
</dbReference>
<gene>
    <name evidence="2" type="ORF">NSA47_12700</name>
</gene>
<evidence type="ECO:0000313" key="3">
    <source>
        <dbReference type="Proteomes" id="UP001205748"/>
    </source>
</evidence>
<dbReference type="Proteomes" id="UP001205748">
    <property type="component" value="Unassembled WGS sequence"/>
</dbReference>
<dbReference type="SUPFAM" id="SSF51905">
    <property type="entry name" value="FAD/NAD(P)-binding domain"/>
    <property type="match status" value="1"/>
</dbReference>
<name>A0AAE3HFW6_9FIRM</name>
<dbReference type="InterPro" id="IPR028348">
    <property type="entry name" value="FAD-binding_protein"/>
</dbReference>
<evidence type="ECO:0000313" key="2">
    <source>
        <dbReference type="EMBL" id="MCR1899832.1"/>
    </source>
</evidence>
<comment type="caution">
    <text evidence="2">The sequence shown here is derived from an EMBL/GenBank/DDBJ whole genome shotgun (WGS) entry which is preliminary data.</text>
</comment>
<dbReference type="RefSeq" id="WP_257532559.1">
    <property type="nucleotide sequence ID" value="NZ_JANKAS010000014.1"/>
</dbReference>
<dbReference type="AlphaFoldDB" id="A0AAE3HFW6"/>
<feature type="domain" description="FAD-dependent protein C-terminal" evidence="1">
    <location>
        <begin position="287"/>
        <end position="484"/>
    </location>
</feature>
<dbReference type="PIRSF" id="PIRSF038984">
    <property type="entry name" value="FAD_binding_protein"/>
    <property type="match status" value="1"/>
</dbReference>
<dbReference type="Pfam" id="PF21688">
    <property type="entry name" value="FAD-depend_C"/>
    <property type="match status" value="1"/>
</dbReference>
<keyword evidence="3" id="KW-1185">Reference proteome</keyword>
<dbReference type="PANTHER" id="PTHR42842:SF3">
    <property type="entry name" value="FAD_NAD(P)-BINDING OXIDOREDUCTASE FAMILY PROTEIN"/>
    <property type="match status" value="1"/>
</dbReference>
<dbReference type="Gene3D" id="3.50.50.60">
    <property type="entry name" value="FAD/NAD(P)-binding domain"/>
    <property type="match status" value="2"/>
</dbReference>
<evidence type="ECO:0000259" key="1">
    <source>
        <dbReference type="Pfam" id="PF21688"/>
    </source>
</evidence>
<dbReference type="InterPro" id="IPR049516">
    <property type="entry name" value="FAD-depend_C"/>
</dbReference>
<dbReference type="PANTHER" id="PTHR42842">
    <property type="entry name" value="FAD/NAD(P)-BINDING OXIDOREDUCTASE"/>
    <property type="match status" value="1"/>
</dbReference>
<proteinExistence type="predicted"/>
<sequence>MIRISNVKMGLDKVVNSDTEKQALESIILSKLKISKKELGSFKIFKKSIDARKKNKIIFVYTVDVNLHYEESILRKYGSKEITQTPDLSYKWGGLGTEDMTHRPVVIGLGPAGLFAGLILAKKGYNPIILERGEDVDNRTSKINKFWKQHQLDIESNVQFGEGGAGTFSDGKLTTQINDKRCRMILEEFIEMGAPEKILYESKPHIGTDILKSVVKNIREEIIAHGGEVRFTAKVTDLIIKDGNIDALIINDNEKLSCQVVLLAIGHSARDTFEMLHNKGMVMTQKPFSIGVRIEHPQDMLDKAQYGEFAKHPGLGAADYKLSYHSKKNGRSAYTFCMCPGGYVVAAASEERGIVTNGMSEYKRDGANANSALLVGVKPSDFQSDHPLAGIDFQRKWEGLAFKIGGENYRAPAQLTGDFLANRPSNKWGSVQPTYKPGVTFAQLKDCLPDYVIETLKEAIMHFNTKIKGFAMPDSILTGVETRSSSPIRINRDEDYLSNIGGIYPVGEGAGYAGGIMSSAVDGFKIAEKIMEKYAPLKQK</sequence>
<dbReference type="InterPro" id="IPR036188">
    <property type="entry name" value="FAD/NAD-bd_sf"/>
</dbReference>
<accession>A0AAE3HFW6</accession>
<organism evidence="2 3">
    <name type="scientific">Irregularibacter muris</name>
    <dbReference type="NCBI Taxonomy" id="1796619"/>
    <lineage>
        <taxon>Bacteria</taxon>
        <taxon>Bacillati</taxon>
        <taxon>Bacillota</taxon>
        <taxon>Clostridia</taxon>
        <taxon>Eubacteriales</taxon>
        <taxon>Eubacteriaceae</taxon>
        <taxon>Irregularibacter</taxon>
    </lineage>
</organism>
<protein>
    <submittedName>
        <fullName evidence="2">NAD(P)/FAD-dependent oxidoreductase</fullName>
    </submittedName>
</protein>
<reference evidence="2" key="1">
    <citation type="submission" date="2022-07" db="EMBL/GenBank/DDBJ databases">
        <title>Enhanced cultured diversity of the mouse gut microbiota enables custom-made synthetic communities.</title>
        <authorList>
            <person name="Afrizal A."/>
        </authorList>
    </citation>
    <scope>NUCLEOTIDE SEQUENCE</scope>
    <source>
        <strain evidence="2">DSM 28593</strain>
    </source>
</reference>